<dbReference type="EMBL" id="QFVR01000026">
    <property type="protein sequence ID" value="PWI24207.1"/>
    <property type="molecule type" value="Genomic_DNA"/>
</dbReference>
<sequence>MITYYSRPDCRLCEEGLNLLKIIQEERAFTIEIVNIEEDDALHEKYMMQIPVVEQNGQIVQSGLLDFMTLYEEVLAD</sequence>
<dbReference type="RefSeq" id="WP_109307193.1">
    <property type="nucleotide sequence ID" value="NZ_BJUF01000039.1"/>
</dbReference>
<reference evidence="1 2" key="1">
    <citation type="submission" date="2018-05" db="EMBL/GenBank/DDBJ databases">
        <title>Kurthia sibirica genome sequence.</title>
        <authorList>
            <person name="Maclea K.S."/>
            <person name="Goen A.E."/>
        </authorList>
    </citation>
    <scope>NUCLEOTIDE SEQUENCE [LARGE SCALE GENOMIC DNA]</scope>
    <source>
        <strain evidence="1 2">ATCC 49154</strain>
    </source>
</reference>
<evidence type="ECO:0000313" key="1">
    <source>
        <dbReference type="EMBL" id="PWI24207.1"/>
    </source>
</evidence>
<dbReference type="AlphaFoldDB" id="A0A2U3AI71"/>
<keyword evidence="2" id="KW-1185">Reference proteome</keyword>
<dbReference type="Pfam" id="PF05768">
    <property type="entry name" value="Glrx-like"/>
    <property type="match status" value="1"/>
</dbReference>
<dbReference type="OrthoDB" id="32865at2"/>
<name>A0A2U3AI71_9BACL</name>
<organism evidence="1 2">
    <name type="scientific">Kurthia sibirica</name>
    <dbReference type="NCBI Taxonomy" id="202750"/>
    <lineage>
        <taxon>Bacteria</taxon>
        <taxon>Bacillati</taxon>
        <taxon>Bacillota</taxon>
        <taxon>Bacilli</taxon>
        <taxon>Bacillales</taxon>
        <taxon>Caryophanaceae</taxon>
        <taxon>Kurthia</taxon>
    </lineage>
</organism>
<protein>
    <submittedName>
        <fullName evidence="1">Thiol-disulfide isomerase</fullName>
    </submittedName>
</protein>
<dbReference type="Proteomes" id="UP000245938">
    <property type="component" value="Unassembled WGS sequence"/>
</dbReference>
<dbReference type="GO" id="GO:0016853">
    <property type="term" value="F:isomerase activity"/>
    <property type="evidence" value="ECO:0007669"/>
    <property type="project" value="UniProtKB-KW"/>
</dbReference>
<accession>A0A2U3AI71</accession>
<gene>
    <name evidence="1" type="ORF">DEX24_14805</name>
</gene>
<dbReference type="InterPro" id="IPR036249">
    <property type="entry name" value="Thioredoxin-like_sf"/>
</dbReference>
<dbReference type="Gene3D" id="3.40.30.10">
    <property type="entry name" value="Glutaredoxin"/>
    <property type="match status" value="1"/>
</dbReference>
<dbReference type="InterPro" id="IPR008554">
    <property type="entry name" value="Glutaredoxin-like"/>
</dbReference>
<keyword evidence="1" id="KW-0413">Isomerase</keyword>
<comment type="caution">
    <text evidence="1">The sequence shown here is derived from an EMBL/GenBank/DDBJ whole genome shotgun (WGS) entry which is preliminary data.</text>
</comment>
<evidence type="ECO:0000313" key="2">
    <source>
        <dbReference type="Proteomes" id="UP000245938"/>
    </source>
</evidence>
<proteinExistence type="predicted"/>
<dbReference type="SUPFAM" id="SSF52833">
    <property type="entry name" value="Thioredoxin-like"/>
    <property type="match status" value="1"/>
</dbReference>